<dbReference type="SMART" id="SM00823">
    <property type="entry name" value="PKS_PP"/>
    <property type="match status" value="3"/>
</dbReference>
<proteinExistence type="predicted"/>
<keyword evidence="1" id="KW-0596">Phosphopantetheine</keyword>
<dbReference type="GO" id="GO:0016874">
    <property type="term" value="F:ligase activity"/>
    <property type="evidence" value="ECO:0007669"/>
    <property type="project" value="UniProtKB-KW"/>
</dbReference>
<feature type="domain" description="Carrier" evidence="6">
    <location>
        <begin position="822"/>
        <end position="898"/>
    </location>
</feature>
<evidence type="ECO:0000256" key="5">
    <source>
        <dbReference type="SAM" id="MobiDB-lite"/>
    </source>
</evidence>
<dbReference type="Gene3D" id="3.30.559.30">
    <property type="entry name" value="Nonribosomal peptide synthetase, condensation domain"/>
    <property type="match status" value="3"/>
</dbReference>
<sequence>MPTSSATSRLELPDLNPGPSDLVSSLMEYPSPSDSANVALSDAQRLLQGYSVLEWPDLSASRQPGDTTHSVVKILSDAHTNRIPHIIAAVARVLGAYSGASDVLLAVQLGEDCCVFVRVVWTDADTWEDITSSLSRDLQHYCQSPISLASVRRVLDLNEKQWPCMALCQFSESKRFQTPPGYPLVFSYTSSDFQLSLSVSTRHAHPSVSSQIISQVATLTLRAETHPTSCISSGDDIPIDLMSVYERTTDDEILALAYPHLKLVRLATDYLAQRSVSHPESTAVRWYHDLSPEMDLGDFESITYAALHKRANQLARWLRRMGLNTEDRIAVCMARDINFHVAMMGIMRAGGCYVPIDPELPVERKAYIARDSNARFVFTSADTSPPSLFGPHTIYLDEEQVQNAIHEESDEDVEYASPDGLAFLLYTSGTTGNPKGCLLTNRGLSQALLALSSTAADVRMPPLTEGRYLAVASVAFDVHLGESFVPIALGMPLISAPRAQLLENLPFYVTKLGVTHLGIVPSLIEATMGAVQEGENAGGGMALRYIASGGEKMSDSILDKWASHPQVRLANFYGPSEATIGCCARYMDSTTPRANIGRPFANVSGYVVGPNMNILLRGGVGELVVEGPLVGRGYHGRPDLTEKVFMEWPQKGRWAYRTGDLVRMMPDSTLEILGRIDTQIKLRGVRIESEGISSIIRRAAPSSSNFSLDAATVLAKHPSIGTEQLVSFVTWDPAVSVSTRKSQIPIVISPPEGLMEKIKTVCEVELARYMRPSHIIPLSWLPLSSNGKSDAKVLVGIFNRLTVDALVGLMASMNEKDSQTRSATKQEEEVFMVLTRHTTMPLTRARPDINIFECGLDSMAIIRFAMDLKKTFGQRVSASDIMLSPTLSGISSLLHRSTSSTTAPTVSYTEDFASRWSNEVESIYTKSDLQCILPPFSVQEGVLSRSADHTTMYVQHVIVACESSISLSGLRGAWQAVVERAPILRTVFHFSSALVQVVLHSGRFDLPWSEDETSITDPHTFVSWFLTQRAADTAREINENISGISPFRLCAYLSPGPMFFVLSIHHALYDGISLPILMQDVEREYCGHPPRSAANLSNILDQMAATDLAKAQCFWVDHFRGFAWPSTPLHLTDNAPTQRKIIQLASRLTSLKELAASQQVTLQALFTCTFAKIVATRVYHTSDVSFGVIRSGRLLPVEHIESAMCPMVSVVPTRVNFGASGNVLHTIQNQISAMVEVEHVALGKVQSWVRPGKPLFDLLFSVSVKDSTPSSIWDVIESQPPEADYILAVEVVLDLEHDKASIQAAWKAGDLDEVLVHEVLDEFEGVVLDLGSGVTNSFIIHSGSPSPELYSSTTEEYADEAEDEPEGLVDPELLIQLRHILSDFLGINEKLITETTSFISLGLDSIKSVGLARALKKLGHIVPAIDLMKYSTLRRLANRITSPDLVAKGPTSHIEYSQVVDKLRKSFILDSAKLFPEDVVTVFPTTSLQAGMLSQTVSSNGALYVHAFPLRLSSDVVIEKLQEAWKKTVDSLDILRTSFHFVSELGVWAQAVHTSSIFDWTVDTFSTVEEYDKKVLDYLTSIRPKDENAFCRPPVWIRVYNASPQSVDQASRLVLVMHHALYDGLSIGKLFDLVKSLYRGTEIEPPVQFSTLLRHFVQQEATGALFWARVLNAYHYIPLPRQIQSGHDGCSYTVSRNIPCDPHLLDATLSHAAVTAQCLGQAVWAKLIAELSGSPDVVFGHVVSGRSIPGAENVIGPVLNTIPCRIRLQGGLHNTELLRSIHLSNVNALPWQQASLRSIQQKLRIAQLWDSLFLFQPLEPVDSDPGQLWMFDDANEEDAQIQYALNVEMHQHQSGFTIMVASQPDYMDLIGLEKLLERFQTLLQDLISHPEASVLDDTLKKRFATFVPTTQQREQHISCEQIPGPIQRLLANITSIPADQFTPSTPLISLGIDSITAIQIVSQFRRAGMKLTTNDIITSRTVDDMVQKITVSDGNLAQSEKKSVLEVSAMEKAAILARLDCDVDAVESVMIASSGMKWLIGSWQRSERSAFQHAFAYRLPDGFDIAKLRAAWSSLLERLVLLRSTFACAKGNREPRIVTFKPGAYPEEWTEEEAGDASILELLASRMKELVSSPPPTSRPPTRAVLLHSPQRAYLVIHLHHFQYDAWSLPLILDDLSQFYHGSEPVTTNNTWSFLQVAGPTPKNLEVQKQYWETTFPKHFDPVLLPSFIPSSSPTTERVIYTAKAAITKAALCEERARSLQVSLPAVFLACWAQIQAKYMSSEFTTVGLWQAGRSGLLDDIERLASPCSNIVPMYISGLSNSNTIEVALAIQDDLRARSAVIVQSDLVEVDKWVGAQGRPLSNVVVNIVRVAPDVKKEESWLEQVEMPYFVPGVPPAESTSTVERLAITDLIQNDLILDFAVLPADDTILMSVDAAAHFMDKERAKELVKDWVTTVMHALGSSEP</sequence>
<dbReference type="Gene3D" id="1.10.1200.10">
    <property type="entry name" value="ACP-like"/>
    <property type="match status" value="3"/>
</dbReference>
<dbReference type="Gene3D" id="3.30.300.30">
    <property type="match status" value="1"/>
</dbReference>
<dbReference type="Gene3D" id="3.30.559.10">
    <property type="entry name" value="Chloramphenicol acetyltransferase-like domain"/>
    <property type="match status" value="3"/>
</dbReference>
<dbReference type="GO" id="GO:0031177">
    <property type="term" value="F:phosphopantetheine binding"/>
    <property type="evidence" value="ECO:0007669"/>
    <property type="project" value="InterPro"/>
</dbReference>
<feature type="region of interest" description="Disordered" evidence="5">
    <location>
        <begin position="1"/>
        <end position="23"/>
    </location>
</feature>
<feature type="domain" description="Carrier" evidence="6">
    <location>
        <begin position="1920"/>
        <end position="1993"/>
    </location>
</feature>
<dbReference type="NCBIfam" id="TIGR01733">
    <property type="entry name" value="AA-adenyl-dom"/>
    <property type="match status" value="1"/>
</dbReference>
<dbReference type="InterPro" id="IPR036736">
    <property type="entry name" value="ACP-like_sf"/>
</dbReference>
<keyword evidence="2" id="KW-0597">Phosphoprotein</keyword>
<accession>A0A369JJD9</accession>
<dbReference type="Pfam" id="PF00668">
    <property type="entry name" value="Condensation"/>
    <property type="match status" value="3"/>
</dbReference>
<dbReference type="SUPFAM" id="SSF52777">
    <property type="entry name" value="CoA-dependent acyltransferases"/>
    <property type="match status" value="6"/>
</dbReference>
<dbReference type="GO" id="GO:0005737">
    <property type="term" value="C:cytoplasm"/>
    <property type="evidence" value="ECO:0007669"/>
    <property type="project" value="TreeGrafter"/>
</dbReference>
<dbReference type="InterPro" id="IPR001242">
    <property type="entry name" value="Condensation_dom"/>
</dbReference>
<dbReference type="OrthoDB" id="416786at2759"/>
<dbReference type="Gene3D" id="3.40.50.12780">
    <property type="entry name" value="N-terminal domain of ligase-like"/>
    <property type="match status" value="1"/>
</dbReference>
<dbReference type="InterPro" id="IPR023213">
    <property type="entry name" value="CAT-like_dom_sf"/>
</dbReference>
<keyword evidence="8" id="KW-1185">Reference proteome</keyword>
<keyword evidence="3" id="KW-0436">Ligase</keyword>
<comment type="caution">
    <text evidence="7">The sequence shown here is derived from an EMBL/GenBank/DDBJ whole genome shotgun (WGS) entry which is preliminary data.</text>
</comment>
<dbReference type="Proteomes" id="UP000076154">
    <property type="component" value="Unassembled WGS sequence"/>
</dbReference>
<gene>
    <name evidence="7" type="primary">NRPS2</name>
    <name evidence="7" type="ORF">Hypma_011663</name>
</gene>
<dbReference type="GO" id="GO:0043041">
    <property type="term" value="P:amino acid activation for nonribosomal peptide biosynthetic process"/>
    <property type="evidence" value="ECO:0007669"/>
    <property type="project" value="TreeGrafter"/>
</dbReference>
<dbReference type="PROSITE" id="PS00455">
    <property type="entry name" value="AMP_BINDING"/>
    <property type="match status" value="1"/>
</dbReference>
<dbReference type="EMBL" id="LUEZ02000055">
    <property type="protein sequence ID" value="RDB21442.1"/>
    <property type="molecule type" value="Genomic_DNA"/>
</dbReference>
<name>A0A369JJD9_HYPMA</name>
<dbReference type="PANTHER" id="PTHR45527">
    <property type="entry name" value="NONRIBOSOMAL PEPTIDE SYNTHETASE"/>
    <property type="match status" value="1"/>
</dbReference>
<keyword evidence="4" id="KW-0511">Multifunctional enzyme</keyword>
<dbReference type="PANTHER" id="PTHR45527:SF1">
    <property type="entry name" value="FATTY ACID SYNTHASE"/>
    <property type="match status" value="1"/>
</dbReference>
<dbReference type="SMART" id="SM01294">
    <property type="entry name" value="PKS_PP_betabranch"/>
    <property type="match status" value="1"/>
</dbReference>
<protein>
    <submittedName>
        <fullName evidence="7">Nonribosomal peptide synthetase 2</fullName>
    </submittedName>
</protein>
<evidence type="ECO:0000313" key="7">
    <source>
        <dbReference type="EMBL" id="RDB21442.1"/>
    </source>
</evidence>
<dbReference type="InterPro" id="IPR009081">
    <property type="entry name" value="PP-bd_ACP"/>
</dbReference>
<dbReference type="PROSITE" id="PS00012">
    <property type="entry name" value="PHOSPHOPANTETHEINE"/>
    <property type="match status" value="2"/>
</dbReference>
<dbReference type="CDD" id="cd05930">
    <property type="entry name" value="A_NRPS"/>
    <property type="match status" value="1"/>
</dbReference>
<dbReference type="InterPro" id="IPR006162">
    <property type="entry name" value="Ppantetheine_attach_site"/>
</dbReference>
<reference evidence="7" key="1">
    <citation type="submission" date="2018-04" db="EMBL/GenBank/DDBJ databases">
        <title>Whole genome sequencing of Hypsizygus marmoreus.</title>
        <authorList>
            <person name="Choi I.-G."/>
            <person name="Min B."/>
            <person name="Kim J.-G."/>
            <person name="Kim S."/>
            <person name="Oh Y.-L."/>
            <person name="Kong W.-S."/>
            <person name="Park H."/>
            <person name="Jeong J."/>
            <person name="Song E.-S."/>
        </authorList>
    </citation>
    <scope>NUCLEOTIDE SEQUENCE [LARGE SCALE GENOMIC DNA]</scope>
    <source>
        <strain evidence="7">51987-8</strain>
    </source>
</reference>
<dbReference type="Pfam" id="PF00550">
    <property type="entry name" value="PP-binding"/>
    <property type="match status" value="3"/>
</dbReference>
<dbReference type="InterPro" id="IPR045851">
    <property type="entry name" value="AMP-bd_C_sf"/>
</dbReference>
<dbReference type="PROSITE" id="PS50075">
    <property type="entry name" value="CARRIER"/>
    <property type="match status" value="3"/>
</dbReference>
<organism evidence="7 8">
    <name type="scientific">Hypsizygus marmoreus</name>
    <name type="common">White beech mushroom</name>
    <name type="synonym">Agaricus marmoreus</name>
    <dbReference type="NCBI Taxonomy" id="39966"/>
    <lineage>
        <taxon>Eukaryota</taxon>
        <taxon>Fungi</taxon>
        <taxon>Dikarya</taxon>
        <taxon>Basidiomycota</taxon>
        <taxon>Agaricomycotina</taxon>
        <taxon>Agaricomycetes</taxon>
        <taxon>Agaricomycetidae</taxon>
        <taxon>Agaricales</taxon>
        <taxon>Tricholomatineae</taxon>
        <taxon>Lyophyllaceae</taxon>
        <taxon>Hypsizygus</taxon>
    </lineage>
</organism>
<dbReference type="InParanoid" id="A0A369JJD9"/>
<dbReference type="InterPro" id="IPR020845">
    <property type="entry name" value="AMP-binding_CS"/>
</dbReference>
<dbReference type="InterPro" id="IPR042099">
    <property type="entry name" value="ANL_N_sf"/>
</dbReference>
<evidence type="ECO:0000313" key="8">
    <source>
        <dbReference type="Proteomes" id="UP000076154"/>
    </source>
</evidence>
<dbReference type="InterPro" id="IPR020806">
    <property type="entry name" value="PKS_PP-bd"/>
</dbReference>
<dbReference type="InterPro" id="IPR000873">
    <property type="entry name" value="AMP-dep_synth/lig_dom"/>
</dbReference>
<evidence type="ECO:0000256" key="3">
    <source>
        <dbReference type="ARBA" id="ARBA00022598"/>
    </source>
</evidence>
<dbReference type="STRING" id="39966.A0A369JJD9"/>
<dbReference type="SUPFAM" id="SSF47336">
    <property type="entry name" value="ACP-like"/>
    <property type="match status" value="3"/>
</dbReference>
<dbReference type="GO" id="GO:0044550">
    <property type="term" value="P:secondary metabolite biosynthetic process"/>
    <property type="evidence" value="ECO:0007669"/>
    <property type="project" value="TreeGrafter"/>
</dbReference>
<evidence type="ECO:0000256" key="2">
    <source>
        <dbReference type="ARBA" id="ARBA00022553"/>
    </source>
</evidence>
<dbReference type="Pfam" id="PF00501">
    <property type="entry name" value="AMP-binding"/>
    <property type="match status" value="1"/>
</dbReference>
<dbReference type="InterPro" id="IPR010071">
    <property type="entry name" value="AA_adenyl_dom"/>
</dbReference>
<evidence type="ECO:0000259" key="6">
    <source>
        <dbReference type="PROSITE" id="PS50075"/>
    </source>
</evidence>
<evidence type="ECO:0000256" key="4">
    <source>
        <dbReference type="ARBA" id="ARBA00023268"/>
    </source>
</evidence>
<evidence type="ECO:0000256" key="1">
    <source>
        <dbReference type="ARBA" id="ARBA00022450"/>
    </source>
</evidence>
<feature type="domain" description="Carrier" evidence="6">
    <location>
        <begin position="1368"/>
        <end position="1444"/>
    </location>
</feature>
<dbReference type="CDD" id="cd19542">
    <property type="entry name" value="CT_NRPS-like"/>
    <property type="match status" value="1"/>
</dbReference>
<dbReference type="SUPFAM" id="SSF56801">
    <property type="entry name" value="Acetyl-CoA synthetase-like"/>
    <property type="match status" value="1"/>
</dbReference>